<dbReference type="SUPFAM" id="SSF102405">
    <property type="entry name" value="MCP/YpsA-like"/>
    <property type="match status" value="1"/>
</dbReference>
<gene>
    <name evidence="3" type="ORF">SAMN02983004_00555</name>
</gene>
<evidence type="ECO:0000259" key="2">
    <source>
        <dbReference type="Pfam" id="PF02481"/>
    </source>
</evidence>
<dbReference type="GO" id="GO:0009294">
    <property type="term" value="P:DNA-mediated transformation"/>
    <property type="evidence" value="ECO:0007669"/>
    <property type="project" value="InterPro"/>
</dbReference>
<dbReference type="NCBIfam" id="TIGR00732">
    <property type="entry name" value="dprA"/>
    <property type="match status" value="1"/>
</dbReference>
<evidence type="ECO:0000313" key="4">
    <source>
        <dbReference type="Proteomes" id="UP000199262"/>
    </source>
</evidence>
<sequence>MMKLLYIDNLKFLKSKEKLKLFNNFDFNDIVKLTQKDIEAYFLRSFRRSFILPDLKLVESQEKVIRRTNAKIAILGSKFYPNKLKRIYDPPFAIYYKGNLPNFSSLSWAVVGSRRISKTLAERTREFSSHLAKNGVEIISGFAIGADIEAHIAAMNENSRTFAVIPTDIDNIYPKQNRKYVFKLLEQGGGIITETLPFDKIQNYFFAKRNRLISGLSDAIFITYAPLKSGALITAELGLDLGLDIYVYDLDFCGDGAVKLYDFGAQEIKTVKDLYALLNIKYVDSNNIEDDPKECCDCKDVSDVLIGELLREVYK</sequence>
<reference evidence="4" key="1">
    <citation type="submission" date="2016-10" db="EMBL/GenBank/DDBJ databases">
        <authorList>
            <person name="Varghese N."/>
            <person name="Submissions S."/>
        </authorList>
    </citation>
    <scope>NUCLEOTIDE SEQUENCE [LARGE SCALE GENOMIC DNA]</scope>
    <source>
        <strain evidence="4">ATCC 51557</strain>
    </source>
</reference>
<comment type="similarity">
    <text evidence="1">Belongs to the DprA/Smf family.</text>
</comment>
<dbReference type="Proteomes" id="UP000199262">
    <property type="component" value="Unassembled WGS sequence"/>
</dbReference>
<feature type="domain" description="Smf/DprA SLOG" evidence="2">
    <location>
        <begin position="72"/>
        <end position="277"/>
    </location>
</feature>
<dbReference type="Gene3D" id="3.40.50.450">
    <property type="match status" value="1"/>
</dbReference>
<dbReference type="InterPro" id="IPR003488">
    <property type="entry name" value="DprA"/>
</dbReference>
<dbReference type="PANTHER" id="PTHR43022:SF1">
    <property type="entry name" value="PROTEIN SMF"/>
    <property type="match status" value="1"/>
</dbReference>
<dbReference type="EMBL" id="FMTE01000003">
    <property type="protein sequence ID" value="SCW32228.1"/>
    <property type="molecule type" value="Genomic_DNA"/>
</dbReference>
<proteinExistence type="inferred from homology"/>
<evidence type="ECO:0000256" key="1">
    <source>
        <dbReference type="ARBA" id="ARBA00006525"/>
    </source>
</evidence>
<organism evidence="3 4">
    <name type="scientific">Borreliella japonica</name>
    <name type="common">Borrelia japonica</name>
    <dbReference type="NCBI Taxonomy" id="34095"/>
    <lineage>
        <taxon>Bacteria</taxon>
        <taxon>Pseudomonadati</taxon>
        <taxon>Spirochaetota</taxon>
        <taxon>Spirochaetia</taxon>
        <taxon>Spirochaetales</taxon>
        <taxon>Borreliaceae</taxon>
        <taxon>Borreliella</taxon>
    </lineage>
</organism>
<dbReference type="AlphaFoldDB" id="A0A1G4PJG5"/>
<keyword evidence="4" id="KW-1185">Reference proteome</keyword>
<dbReference type="PANTHER" id="PTHR43022">
    <property type="entry name" value="PROTEIN SMF"/>
    <property type="match status" value="1"/>
</dbReference>
<name>A0A1G4PJG5_BORJA</name>
<protein>
    <submittedName>
        <fullName evidence="3">DNA processing protein</fullName>
    </submittedName>
</protein>
<dbReference type="InterPro" id="IPR057666">
    <property type="entry name" value="DrpA_SLOG"/>
</dbReference>
<accession>A0A1G4PJG5</accession>
<evidence type="ECO:0000313" key="3">
    <source>
        <dbReference type="EMBL" id="SCW32228.1"/>
    </source>
</evidence>
<dbReference type="Pfam" id="PF02481">
    <property type="entry name" value="DNA_processg_A"/>
    <property type="match status" value="1"/>
</dbReference>